<evidence type="ECO:0000313" key="15">
    <source>
        <dbReference type="EMBL" id="KAL2460835.1"/>
    </source>
</evidence>
<evidence type="ECO:0000256" key="4">
    <source>
        <dbReference type="ARBA" id="ARBA00022801"/>
    </source>
</evidence>
<keyword evidence="5" id="KW-0904">Protein phosphatase</keyword>
<evidence type="ECO:0000256" key="2">
    <source>
        <dbReference type="ARBA" id="ARBA00008601"/>
    </source>
</evidence>
<dbReference type="InterPro" id="IPR000387">
    <property type="entry name" value="Tyr_Pase_dom"/>
</dbReference>
<dbReference type="GO" id="GO:0048364">
    <property type="term" value="P:root development"/>
    <property type="evidence" value="ECO:0007669"/>
    <property type="project" value="UniProtKB-ARBA"/>
</dbReference>
<evidence type="ECO:0000256" key="5">
    <source>
        <dbReference type="ARBA" id="ARBA00022912"/>
    </source>
</evidence>
<accession>A0ABD1PAA9</accession>
<gene>
    <name evidence="15" type="ORF">Adt_44255</name>
</gene>
<dbReference type="EMBL" id="JBFOLK010000014">
    <property type="protein sequence ID" value="KAL2460835.1"/>
    <property type="molecule type" value="Genomic_DNA"/>
</dbReference>
<comment type="pathway">
    <text evidence="9">Phospholipid metabolism; phosphatidylglycerol biosynthesis; phosphatidylglycerol from CDP-diacylglycerol: step 2/2.</text>
</comment>
<dbReference type="InterPro" id="IPR000340">
    <property type="entry name" value="Dual-sp_phosphatase_cat-dom"/>
</dbReference>
<proteinExistence type="inferred from homology"/>
<comment type="catalytic activity">
    <reaction evidence="11">
        <text>a 1,2-diacyl-sn-glycero-3-phospho-(1'-sn-glycero-3'-phosphate) + H2O = a 1,2-diacyl-sn-glycero-3-phospho-(1'-sn-glycerol) + phosphate</text>
        <dbReference type="Rhea" id="RHEA:33751"/>
        <dbReference type="ChEBI" id="CHEBI:15377"/>
        <dbReference type="ChEBI" id="CHEBI:43474"/>
        <dbReference type="ChEBI" id="CHEBI:60110"/>
        <dbReference type="ChEBI" id="CHEBI:64716"/>
        <dbReference type="EC" id="3.1.3.27"/>
    </reaction>
    <physiologicalReaction direction="left-to-right" evidence="11">
        <dbReference type="Rhea" id="RHEA:33752"/>
    </physiologicalReaction>
</comment>
<evidence type="ECO:0000256" key="8">
    <source>
        <dbReference type="ARBA" id="ARBA00023264"/>
    </source>
</evidence>
<name>A0ABD1PAA9_9LAMI</name>
<dbReference type="GO" id="GO:0008962">
    <property type="term" value="F:phosphatidylglycerophosphatase activity"/>
    <property type="evidence" value="ECO:0007669"/>
    <property type="project" value="UniProtKB-EC"/>
</dbReference>
<organism evidence="15 16">
    <name type="scientific">Abeliophyllum distichum</name>
    <dbReference type="NCBI Taxonomy" id="126358"/>
    <lineage>
        <taxon>Eukaryota</taxon>
        <taxon>Viridiplantae</taxon>
        <taxon>Streptophyta</taxon>
        <taxon>Embryophyta</taxon>
        <taxon>Tracheophyta</taxon>
        <taxon>Spermatophyta</taxon>
        <taxon>Magnoliopsida</taxon>
        <taxon>eudicotyledons</taxon>
        <taxon>Gunneridae</taxon>
        <taxon>Pentapetalae</taxon>
        <taxon>asterids</taxon>
        <taxon>lamiids</taxon>
        <taxon>Lamiales</taxon>
        <taxon>Oleaceae</taxon>
        <taxon>Forsythieae</taxon>
        <taxon>Abeliophyllum</taxon>
    </lineage>
</organism>
<dbReference type="Proteomes" id="UP001604336">
    <property type="component" value="Unassembled WGS sequence"/>
</dbReference>
<feature type="domain" description="Tyrosine specific protein phosphatases" evidence="14">
    <location>
        <begin position="128"/>
        <end position="196"/>
    </location>
</feature>
<dbReference type="PROSITE" id="PS50054">
    <property type="entry name" value="TYR_PHOSPHATASE_DUAL"/>
    <property type="match status" value="1"/>
</dbReference>
<sequence>MYIEELKEEAEEQVCGNLCEGVAVSREAKRVLVGAGARALFYPTLLYNVVRNKFQAEFRWWDRVDEFVLLGAVPFPTDVPRLKSVGVGGVVTLNEPYETLVPTSLYHDNNIVHLVIPTRDYLFAPSYGDINRAVEFIHDNAHCGKTTYVHCKAGRGRSTTVVLCYLVKHKLMTPEAAYNYVRSIRPRVLLASSQWQAVQDYYDRLKKTEKDIGMDCSLNRTLGSSKKVDLEDFDDDGSLVLVTESDLDGYVENHAGIAGKNMLAEAALARLSCLWLVTSQGRKCQERSLEALLGTGFEPSAVDEEAFPLRMVQVLESRICQLVLLLRCKYIGILKDRHGV</sequence>
<dbReference type="PANTHER" id="PTHR46274:SF7">
    <property type="entry name" value="DUAL SPECIFICITY PROTEIN PHOSPHATASE DSP8"/>
    <property type="match status" value="1"/>
</dbReference>
<dbReference type="CDD" id="cd14524">
    <property type="entry name" value="PTPMT1"/>
    <property type="match status" value="1"/>
</dbReference>
<dbReference type="FunFam" id="3.90.190.10:FF:000051">
    <property type="entry name" value="Dual specificity phosphatase domain protein"/>
    <property type="match status" value="1"/>
</dbReference>
<dbReference type="InterPro" id="IPR044596">
    <property type="entry name" value="PTPMT1-like"/>
</dbReference>
<keyword evidence="16" id="KW-1185">Reference proteome</keyword>
<dbReference type="Pfam" id="PF00782">
    <property type="entry name" value="DSPc"/>
    <property type="match status" value="1"/>
</dbReference>
<dbReference type="EC" id="3.1.3.27" evidence="10"/>
<evidence type="ECO:0000256" key="12">
    <source>
        <dbReference type="ARBA" id="ARBA00053902"/>
    </source>
</evidence>
<dbReference type="GO" id="GO:0004721">
    <property type="term" value="F:phosphoprotein phosphatase activity"/>
    <property type="evidence" value="ECO:0007669"/>
    <property type="project" value="UniProtKB-KW"/>
</dbReference>
<dbReference type="Gene3D" id="3.90.190.10">
    <property type="entry name" value="Protein tyrosine phosphatase superfamily"/>
    <property type="match status" value="1"/>
</dbReference>
<evidence type="ECO:0000259" key="13">
    <source>
        <dbReference type="PROSITE" id="PS50054"/>
    </source>
</evidence>
<comment type="similarity">
    <text evidence="2">Belongs to the protein-tyrosine phosphatase family. Non-receptor class dual specificity subfamily.</text>
</comment>
<comment type="caution">
    <text evidence="15">The sequence shown here is derived from an EMBL/GenBank/DDBJ whole genome shotgun (WGS) entry which is preliminary data.</text>
</comment>
<evidence type="ECO:0000256" key="6">
    <source>
        <dbReference type="ARBA" id="ARBA00023098"/>
    </source>
</evidence>
<evidence type="ECO:0000256" key="11">
    <source>
        <dbReference type="ARBA" id="ARBA00050944"/>
    </source>
</evidence>
<keyword evidence="6" id="KW-0443">Lipid metabolism</keyword>
<dbReference type="InterPro" id="IPR020422">
    <property type="entry name" value="TYR_PHOSPHATASE_DUAL_dom"/>
</dbReference>
<dbReference type="InterPro" id="IPR016130">
    <property type="entry name" value="Tyr_Pase_AS"/>
</dbReference>
<evidence type="ECO:0000256" key="1">
    <source>
        <dbReference type="ARBA" id="ARBA00005189"/>
    </source>
</evidence>
<dbReference type="PROSITE" id="PS50056">
    <property type="entry name" value="TYR_PHOSPHATASE_2"/>
    <property type="match status" value="1"/>
</dbReference>
<keyword evidence="8" id="KW-1208">Phospholipid metabolism</keyword>
<dbReference type="SUPFAM" id="SSF52799">
    <property type="entry name" value="(Phosphotyrosine protein) phosphatases II"/>
    <property type="match status" value="1"/>
</dbReference>
<evidence type="ECO:0000256" key="10">
    <source>
        <dbReference type="ARBA" id="ARBA00024224"/>
    </source>
</evidence>
<keyword evidence="3" id="KW-0444">Lipid biosynthesis</keyword>
<evidence type="ECO:0000256" key="7">
    <source>
        <dbReference type="ARBA" id="ARBA00023209"/>
    </source>
</evidence>
<dbReference type="InterPro" id="IPR029021">
    <property type="entry name" value="Prot-tyrosine_phosphatase-like"/>
</dbReference>
<comment type="function">
    <text evidence="12">Exhibits phosphatidylglycerophosphate phosphatase activity. Involved in root growth and columella cells organization. May possess protein phosphatase activity.</text>
</comment>
<dbReference type="PROSITE" id="PS00383">
    <property type="entry name" value="TYR_PHOSPHATASE_1"/>
    <property type="match status" value="1"/>
</dbReference>
<feature type="domain" description="Tyrosine-protein phosphatase" evidence="13">
    <location>
        <begin position="60"/>
        <end position="207"/>
    </location>
</feature>
<dbReference type="PANTHER" id="PTHR46274">
    <property type="entry name" value="PHOSPHATIDYLINOSITOL PHOSPHATASE"/>
    <property type="match status" value="1"/>
</dbReference>
<evidence type="ECO:0000313" key="16">
    <source>
        <dbReference type="Proteomes" id="UP001604336"/>
    </source>
</evidence>
<dbReference type="GO" id="GO:0008654">
    <property type="term" value="P:phospholipid biosynthetic process"/>
    <property type="evidence" value="ECO:0007669"/>
    <property type="project" value="UniProtKB-KW"/>
</dbReference>
<reference evidence="16" key="1">
    <citation type="submission" date="2024-07" db="EMBL/GenBank/DDBJ databases">
        <title>Two chromosome-level genome assemblies of Korean endemic species Abeliophyllum distichum and Forsythia ovata (Oleaceae).</title>
        <authorList>
            <person name="Jang H."/>
        </authorList>
    </citation>
    <scope>NUCLEOTIDE SEQUENCE [LARGE SCALE GENOMIC DNA]</scope>
</reference>
<evidence type="ECO:0000256" key="9">
    <source>
        <dbReference type="ARBA" id="ARBA00024192"/>
    </source>
</evidence>
<dbReference type="SMART" id="SM00195">
    <property type="entry name" value="DSPc"/>
    <property type="match status" value="1"/>
</dbReference>
<comment type="pathway">
    <text evidence="1">Lipid metabolism.</text>
</comment>
<evidence type="ECO:0000259" key="14">
    <source>
        <dbReference type="PROSITE" id="PS50056"/>
    </source>
</evidence>
<dbReference type="AlphaFoldDB" id="A0ABD1PAA9"/>
<protein>
    <recommendedName>
        <fullName evidence="10">phosphatidylglycerophosphatase</fullName>
        <ecNumber evidence="10">3.1.3.27</ecNumber>
    </recommendedName>
</protein>
<keyword evidence="7" id="KW-0594">Phospholipid biosynthesis</keyword>
<evidence type="ECO:0000256" key="3">
    <source>
        <dbReference type="ARBA" id="ARBA00022516"/>
    </source>
</evidence>
<keyword evidence="4" id="KW-0378">Hydrolase</keyword>